<evidence type="ECO:0008006" key="3">
    <source>
        <dbReference type="Google" id="ProtNLM"/>
    </source>
</evidence>
<comment type="caution">
    <text evidence="1">The sequence shown here is derived from an EMBL/GenBank/DDBJ whole genome shotgun (WGS) entry which is preliminary data.</text>
</comment>
<organism evidence="1 2">
    <name type="scientific">Mycobacteroides abscessus subsp. bolletii 1513</name>
    <dbReference type="NCBI Taxonomy" id="1299321"/>
    <lineage>
        <taxon>Bacteria</taxon>
        <taxon>Bacillati</taxon>
        <taxon>Actinomycetota</taxon>
        <taxon>Actinomycetes</taxon>
        <taxon>Mycobacteriales</taxon>
        <taxon>Mycobacteriaceae</taxon>
        <taxon>Mycobacteroides</taxon>
        <taxon>Mycobacteroides abscessus</taxon>
    </lineage>
</organism>
<evidence type="ECO:0000313" key="2">
    <source>
        <dbReference type="Proteomes" id="UP000023351"/>
    </source>
</evidence>
<accession>X8DGS2</accession>
<dbReference type="PATRIC" id="fig|1299321.3.peg.4097"/>
<name>X8DGS2_9MYCO</name>
<sequence>MNATIDLDDAEALLAADLDGSLQAASMAGSQVRAVGTAIAEGALEPLRSEDRSRAVVWVSGRAPLLRRERFWLGRCPIR</sequence>
<dbReference type="Proteomes" id="UP000023351">
    <property type="component" value="Unassembled WGS sequence"/>
</dbReference>
<dbReference type="EMBL" id="JAOJ01000003">
    <property type="protein sequence ID" value="EUA66675.1"/>
    <property type="molecule type" value="Genomic_DNA"/>
</dbReference>
<reference evidence="1 2" key="1">
    <citation type="submission" date="2013-12" db="EMBL/GenBank/DDBJ databases">
        <authorList>
            <person name="Zelazny A."/>
            <person name="Olivier K."/>
            <person name="Holland S."/>
            <person name="Lenaerts A."/>
            <person name="Ordway D."/>
            <person name="DeGroote M.A."/>
            <person name="Parker T."/>
            <person name="Sizemore C."/>
            <person name="Tallon L.J."/>
            <person name="Sadzewicz L.K."/>
            <person name="Sengamalay N."/>
            <person name="Fraser C.M."/>
            <person name="Hine E."/>
            <person name="Shefchek K.A."/>
            <person name="Das S.P."/>
            <person name="Tettelin H."/>
        </authorList>
    </citation>
    <scope>NUCLEOTIDE SEQUENCE [LARGE SCALE GENOMIC DNA]</scope>
    <source>
        <strain evidence="1 2">1513</strain>
    </source>
</reference>
<dbReference type="AlphaFoldDB" id="X8DGS2"/>
<gene>
    <name evidence="1" type="ORF">I540_4258</name>
</gene>
<proteinExistence type="predicted"/>
<evidence type="ECO:0000313" key="1">
    <source>
        <dbReference type="EMBL" id="EUA66675.1"/>
    </source>
</evidence>
<protein>
    <recommendedName>
        <fullName evidence="3">TobH protein</fullName>
    </recommendedName>
</protein>